<feature type="domain" description="ParB-related ThiF-related cassette protein E" evidence="2">
    <location>
        <begin position="2"/>
        <end position="170"/>
    </location>
</feature>
<proteinExistence type="predicted"/>
<keyword evidence="4" id="KW-1185">Reference proteome</keyword>
<protein>
    <submittedName>
        <fullName evidence="3">Prtrc system protein e</fullName>
    </submittedName>
</protein>
<keyword evidence="1" id="KW-0175">Coiled coil</keyword>
<dbReference type="KEGG" id="spir:CWM47_20490"/>
<organism evidence="3 4">
    <name type="scientific">Spirosoma pollinicola</name>
    <dbReference type="NCBI Taxonomy" id="2057025"/>
    <lineage>
        <taxon>Bacteria</taxon>
        <taxon>Pseudomonadati</taxon>
        <taxon>Bacteroidota</taxon>
        <taxon>Cytophagia</taxon>
        <taxon>Cytophagales</taxon>
        <taxon>Cytophagaceae</taxon>
        <taxon>Spirosoma</taxon>
    </lineage>
</organism>
<sequence length="173" mass="19475">MEFFQKVHQLGLQGDLKIVCQTVGEKLIVSVLLTNEQCGDKAQQLIKPLLFNGLPEAIDEAFFRKITEPYQQTSQLLVSMEDHLKSVALASEQSAMAKAAETKQRKEAEEQKKTYDGLMVKVTELEEAGKYREACAKLPDPTLFPNQQEAITKKREELVQKFSAPTLFESINA</sequence>
<dbReference type="RefSeq" id="WP_100990060.1">
    <property type="nucleotide sequence ID" value="NZ_CP025096.1"/>
</dbReference>
<evidence type="ECO:0000313" key="4">
    <source>
        <dbReference type="Proteomes" id="UP000232883"/>
    </source>
</evidence>
<name>A0A2K8Z2D6_9BACT</name>
<dbReference type="OrthoDB" id="1050181at2"/>
<evidence type="ECO:0000313" key="3">
    <source>
        <dbReference type="EMBL" id="AUD03994.1"/>
    </source>
</evidence>
<gene>
    <name evidence="3" type="ORF">CWM47_20490</name>
</gene>
<dbReference type="Proteomes" id="UP000232883">
    <property type="component" value="Chromosome"/>
</dbReference>
<dbReference type="EMBL" id="CP025096">
    <property type="protein sequence ID" value="AUD03994.1"/>
    <property type="molecule type" value="Genomic_DNA"/>
</dbReference>
<dbReference type="InterPro" id="IPR022273">
    <property type="entry name" value="PRTRC_protein-E"/>
</dbReference>
<reference evidence="3 4" key="1">
    <citation type="submission" date="2017-11" db="EMBL/GenBank/DDBJ databases">
        <title>Taxonomic description and genome sequences of Spirosoma HA7 sp. nov., isolated from pollen microhabitat of Corylus avellana.</title>
        <authorList>
            <person name="Ambika Manirajan B."/>
            <person name="Suarez C."/>
            <person name="Ratering S."/>
            <person name="Geissler-Plaum R."/>
            <person name="Cardinale M."/>
            <person name="Sylvia S."/>
        </authorList>
    </citation>
    <scope>NUCLEOTIDE SEQUENCE [LARGE SCALE GENOMIC DNA]</scope>
    <source>
        <strain evidence="3 4">HA7</strain>
    </source>
</reference>
<evidence type="ECO:0000259" key="2">
    <source>
        <dbReference type="Pfam" id="PF19556"/>
    </source>
</evidence>
<evidence type="ECO:0000256" key="1">
    <source>
        <dbReference type="SAM" id="Coils"/>
    </source>
</evidence>
<accession>A0A2K8Z2D6</accession>
<feature type="coiled-coil region" evidence="1">
    <location>
        <begin position="89"/>
        <end position="128"/>
    </location>
</feature>
<dbReference type="Pfam" id="PF19556">
    <property type="entry name" value="PRTRC_E"/>
    <property type="match status" value="1"/>
</dbReference>
<dbReference type="AlphaFoldDB" id="A0A2K8Z2D6"/>